<dbReference type="SMART" id="SM00355">
    <property type="entry name" value="ZnF_C2H2"/>
    <property type="match status" value="2"/>
</dbReference>
<dbReference type="GO" id="GO:0005634">
    <property type="term" value="C:nucleus"/>
    <property type="evidence" value="ECO:0007669"/>
    <property type="project" value="UniProtKB-ARBA"/>
</dbReference>
<feature type="domain" description="C2H2-type" evidence="7">
    <location>
        <begin position="185"/>
        <end position="205"/>
    </location>
</feature>
<dbReference type="OMA" id="PYHPRGW"/>
<evidence type="ECO:0000256" key="4">
    <source>
        <dbReference type="ARBA" id="ARBA00022833"/>
    </source>
</evidence>
<evidence type="ECO:0000256" key="3">
    <source>
        <dbReference type="ARBA" id="ARBA00022771"/>
    </source>
</evidence>
<feature type="region of interest" description="Disordered" evidence="6">
    <location>
        <begin position="225"/>
        <end position="307"/>
    </location>
</feature>
<accession>A0A1C7MPA9</accession>
<feature type="compositionally biased region" description="Polar residues" evidence="6">
    <location>
        <begin position="1"/>
        <end position="13"/>
    </location>
</feature>
<evidence type="ECO:0000256" key="5">
    <source>
        <dbReference type="PROSITE-ProRule" id="PRU00042"/>
    </source>
</evidence>
<dbReference type="EMBL" id="LUGG01000001">
    <property type="protein sequence ID" value="OBZ78725.1"/>
    <property type="molecule type" value="Genomic_DNA"/>
</dbReference>
<dbReference type="Gene3D" id="3.30.160.60">
    <property type="entry name" value="Classic Zinc Finger"/>
    <property type="match status" value="2"/>
</dbReference>
<dbReference type="InterPro" id="IPR013087">
    <property type="entry name" value="Znf_C2H2_type"/>
</dbReference>
<keyword evidence="1" id="KW-0479">Metal-binding</keyword>
<keyword evidence="4" id="KW-0862">Zinc</keyword>
<evidence type="ECO:0000313" key="9">
    <source>
        <dbReference type="Proteomes" id="UP000092993"/>
    </source>
</evidence>
<organism evidence="8 9">
    <name type="scientific">Grifola frondosa</name>
    <name type="common">Maitake</name>
    <name type="synonym">Polyporus frondosus</name>
    <dbReference type="NCBI Taxonomy" id="5627"/>
    <lineage>
        <taxon>Eukaryota</taxon>
        <taxon>Fungi</taxon>
        <taxon>Dikarya</taxon>
        <taxon>Basidiomycota</taxon>
        <taxon>Agaricomycotina</taxon>
        <taxon>Agaricomycetes</taxon>
        <taxon>Polyporales</taxon>
        <taxon>Grifolaceae</taxon>
        <taxon>Grifola</taxon>
    </lineage>
</organism>
<sequence length="383" mass="41190">MYDQGFDTSSCSDPPSKGRPWSPTLHRRVIRAIRHLHHSMHITRSVASSSDRPRTMIMRPSSGQGHPTSAPRETTLPSWLSPPFSLAATSRVPGPVHCTRSMAIPYRTTDPSSPESASRSRDDSGAASSSNEGGESPQAPPAAPQDQAKNSKEKKTHNCWMCHKSFDRPSTLRKHLLVHTGEKAFACETCGRRFSVASNLNRHAKRCLLRPVNAAAVAKLGAPTANKDSASTATPIPAAPASAPGPSTSVFVADPSASPVPPPTSRGRKRKSTSSAENVEANPPAEKPPQRKRVRRAPPPSDWVPDSLKAFDLTPISKGTPVPLPPVQPFQDMNAQIYEERDSFAESASSRPYHPLGWKGRLPGPGLMGKDIANTSGGRLLIF</sequence>
<keyword evidence="2" id="KW-0677">Repeat</keyword>
<dbReference type="FunFam" id="3.30.160.60:FF:002212">
    <property type="entry name" value="Zinc finger protein 672"/>
    <property type="match status" value="1"/>
</dbReference>
<reference evidence="8 9" key="1">
    <citation type="submission" date="2016-03" db="EMBL/GenBank/DDBJ databases">
        <title>Whole genome sequencing of Grifola frondosa 9006-11.</title>
        <authorList>
            <person name="Min B."/>
            <person name="Park H."/>
            <person name="Kim J.-G."/>
            <person name="Cho H."/>
            <person name="Oh Y.-L."/>
            <person name="Kong W.-S."/>
            <person name="Choi I.-G."/>
        </authorList>
    </citation>
    <scope>NUCLEOTIDE SEQUENCE [LARGE SCALE GENOMIC DNA]</scope>
    <source>
        <strain evidence="8 9">9006-11</strain>
    </source>
</reference>
<dbReference type="GO" id="GO:0000981">
    <property type="term" value="F:DNA-binding transcription factor activity, RNA polymerase II-specific"/>
    <property type="evidence" value="ECO:0007669"/>
    <property type="project" value="TreeGrafter"/>
</dbReference>
<dbReference type="SUPFAM" id="SSF57667">
    <property type="entry name" value="beta-beta-alpha zinc fingers"/>
    <property type="match status" value="1"/>
</dbReference>
<evidence type="ECO:0000313" key="8">
    <source>
        <dbReference type="EMBL" id="OBZ78725.1"/>
    </source>
</evidence>
<feature type="region of interest" description="Disordered" evidence="6">
    <location>
        <begin position="1"/>
        <end position="23"/>
    </location>
</feature>
<keyword evidence="3 5" id="KW-0863">Zinc-finger</keyword>
<dbReference type="FunFam" id="3.30.160.60:FF:000176">
    <property type="entry name" value="zinc finger protein 70"/>
    <property type="match status" value="1"/>
</dbReference>
<dbReference type="Proteomes" id="UP000092993">
    <property type="component" value="Unassembled WGS sequence"/>
</dbReference>
<evidence type="ECO:0000256" key="1">
    <source>
        <dbReference type="ARBA" id="ARBA00022723"/>
    </source>
</evidence>
<evidence type="ECO:0000256" key="6">
    <source>
        <dbReference type="SAM" id="MobiDB-lite"/>
    </source>
</evidence>
<feature type="region of interest" description="Disordered" evidence="6">
    <location>
        <begin position="40"/>
        <end position="81"/>
    </location>
</feature>
<dbReference type="Pfam" id="PF00096">
    <property type="entry name" value="zf-C2H2"/>
    <property type="match status" value="2"/>
</dbReference>
<dbReference type="OrthoDB" id="654211at2759"/>
<dbReference type="PANTHER" id="PTHR19818">
    <property type="entry name" value="ZINC FINGER PROTEIN ZIC AND GLI"/>
    <property type="match status" value="1"/>
</dbReference>
<dbReference type="GO" id="GO:0000978">
    <property type="term" value="F:RNA polymerase II cis-regulatory region sequence-specific DNA binding"/>
    <property type="evidence" value="ECO:0007669"/>
    <property type="project" value="TreeGrafter"/>
</dbReference>
<name>A0A1C7MPA9_GRIFR</name>
<dbReference type="PANTHER" id="PTHR19818:SF139">
    <property type="entry name" value="PAIR-RULE PROTEIN ODD-PAIRED"/>
    <property type="match status" value="1"/>
</dbReference>
<dbReference type="GO" id="GO:0008270">
    <property type="term" value="F:zinc ion binding"/>
    <property type="evidence" value="ECO:0007669"/>
    <property type="project" value="UniProtKB-KW"/>
</dbReference>
<feature type="domain" description="C2H2-type" evidence="7">
    <location>
        <begin position="157"/>
        <end position="184"/>
    </location>
</feature>
<feature type="compositionally biased region" description="Polar residues" evidence="6">
    <location>
        <begin position="61"/>
        <end position="78"/>
    </location>
</feature>
<protein>
    <submittedName>
        <fullName evidence="8">Zinc finger and BTB domain-containing protein 38</fullName>
    </submittedName>
</protein>
<dbReference type="GO" id="GO:0045944">
    <property type="term" value="P:positive regulation of transcription by RNA polymerase II"/>
    <property type="evidence" value="ECO:0007669"/>
    <property type="project" value="UniProtKB-ARBA"/>
</dbReference>
<gene>
    <name evidence="8" type="primary">Zbtb38</name>
    <name evidence="8" type="ORF">A0H81_00271</name>
</gene>
<evidence type="ECO:0000259" key="7">
    <source>
        <dbReference type="PROSITE" id="PS50157"/>
    </source>
</evidence>
<feature type="compositionally biased region" description="Low complexity" evidence="6">
    <location>
        <begin position="229"/>
        <end position="257"/>
    </location>
</feature>
<comment type="caution">
    <text evidence="8">The sequence shown here is derived from an EMBL/GenBank/DDBJ whole genome shotgun (WGS) entry which is preliminary data.</text>
</comment>
<dbReference type="PROSITE" id="PS00028">
    <property type="entry name" value="ZINC_FINGER_C2H2_1"/>
    <property type="match status" value="1"/>
</dbReference>
<dbReference type="PROSITE" id="PS50157">
    <property type="entry name" value="ZINC_FINGER_C2H2_2"/>
    <property type="match status" value="2"/>
</dbReference>
<evidence type="ECO:0000256" key="2">
    <source>
        <dbReference type="ARBA" id="ARBA00022737"/>
    </source>
</evidence>
<keyword evidence="9" id="KW-1185">Reference proteome</keyword>
<feature type="compositionally biased region" description="Low complexity" evidence="6">
    <location>
        <begin position="125"/>
        <end position="137"/>
    </location>
</feature>
<dbReference type="InterPro" id="IPR050329">
    <property type="entry name" value="GLI_C2H2-zinc-finger"/>
</dbReference>
<proteinExistence type="predicted"/>
<dbReference type="InterPro" id="IPR036236">
    <property type="entry name" value="Znf_C2H2_sf"/>
</dbReference>
<dbReference type="STRING" id="5627.A0A1C7MPA9"/>
<feature type="region of interest" description="Disordered" evidence="6">
    <location>
        <begin position="101"/>
        <end position="156"/>
    </location>
</feature>
<dbReference type="AlphaFoldDB" id="A0A1C7MPA9"/>